<dbReference type="GO" id="GO:0005737">
    <property type="term" value="C:cytoplasm"/>
    <property type="evidence" value="ECO:0007669"/>
    <property type="project" value="TreeGrafter"/>
</dbReference>
<accession>A0A420YHJ3</accession>
<dbReference type="Gene3D" id="1.25.10.10">
    <property type="entry name" value="Leucine-rich Repeat Variant"/>
    <property type="match status" value="1"/>
</dbReference>
<keyword evidence="4" id="KW-0175">Coiled coil</keyword>
<gene>
    <name evidence="7" type="ORF">DL546_005868</name>
</gene>
<dbReference type="GO" id="GO:0003730">
    <property type="term" value="F:mRNA 3'-UTR binding"/>
    <property type="evidence" value="ECO:0007669"/>
    <property type="project" value="TreeGrafter"/>
</dbReference>
<dbReference type="PROSITE" id="PS50303">
    <property type="entry name" value="PUM_HD"/>
    <property type="match status" value="1"/>
</dbReference>
<dbReference type="PROSITE" id="PS50302">
    <property type="entry name" value="PUM"/>
    <property type="match status" value="3"/>
</dbReference>
<dbReference type="PANTHER" id="PTHR12537:SF48">
    <property type="entry name" value="MEIOTIC COILED-COIL PROTEIN 2"/>
    <property type="match status" value="1"/>
</dbReference>
<dbReference type="Pfam" id="PF00806">
    <property type="entry name" value="PUF"/>
    <property type="match status" value="8"/>
</dbReference>
<organism evidence="7 8">
    <name type="scientific">Coniochaeta pulveracea</name>
    <dbReference type="NCBI Taxonomy" id="177199"/>
    <lineage>
        <taxon>Eukaryota</taxon>
        <taxon>Fungi</taxon>
        <taxon>Dikarya</taxon>
        <taxon>Ascomycota</taxon>
        <taxon>Pezizomycotina</taxon>
        <taxon>Sordariomycetes</taxon>
        <taxon>Sordariomycetidae</taxon>
        <taxon>Coniochaetales</taxon>
        <taxon>Coniochaetaceae</taxon>
        <taxon>Coniochaeta</taxon>
    </lineage>
</organism>
<feature type="domain" description="PUM-HD" evidence="6">
    <location>
        <begin position="405"/>
        <end position="757"/>
    </location>
</feature>
<feature type="region of interest" description="Disordered" evidence="5">
    <location>
        <begin position="762"/>
        <end position="787"/>
    </location>
</feature>
<dbReference type="EMBL" id="QVQW01000009">
    <property type="protein sequence ID" value="RKU47359.1"/>
    <property type="molecule type" value="Genomic_DNA"/>
</dbReference>
<evidence type="ECO:0000313" key="8">
    <source>
        <dbReference type="Proteomes" id="UP000275385"/>
    </source>
</evidence>
<keyword evidence="8" id="KW-1185">Reference proteome</keyword>
<evidence type="ECO:0000256" key="5">
    <source>
        <dbReference type="SAM" id="MobiDB-lite"/>
    </source>
</evidence>
<sequence length="787" mass="86655">MSTTASTGSPPERRPSGFKHFPQDENSKHPDEDRVHIVQDMATELSLKKSVSALSTSKLANQSNPKKLKTDHQPASAYPMDKLLAKLSEQQATLQQQNEALMSANGDSFFSRAMERSDSLPISPVADMLRGGGTATARPASVTPSEQAAADEVARLKLQLEQAQNKISHLESQTKLTDSGRVTPVGGSASEMPIPAIGLPLNRPLSSNPSHAGISRLPFPRDGGWPNVDEGRSDVRDAFSTGSFDRSRTIWNNSKPAYVNTFAQAAPVPMNTAPQPVPWCNSRGSVPPFDDVTSGYSSGAESYRQDRLTPDPDMMGRSNARRGNRFDNRYGGNAGFGSSFGSYNMTASAYDQGGSFGNNSQGGMGGSLGLNAFPPYQQQDLNSMSSPLSPHASEFSFPTKSDAGSEATTFMPSTEPLNYRRLLDRNVTCDWKYIVDKIVCNNDQQASIFLQQKLKVGTPEQKYDIVEAIVAQAFPLMVNRFGNFLVQRCFEHGLPDQVIKIAQAIRGNTLNLSMDPFGCHVVQKAFDSVPEEWKAFFVNELLRRIPETVIHRYACHVWQKLFELRWSSTPPQIMKHVNKALKGMWHEVALGETGSLVVQNIFENCLEEDKRPCIEEVLANIDIVAHGQFGNWCIQHICEHGAPGDRSRAIDHVIHFATEYSMDQFASKVVEKCLKISGPEFLGRYLDRVCEGRMDRPRIPLIDIASDQYGNYLIQYILTHANPQHREVVAAHIRKHMVSLRGSKFGSRVGMLCTNHAVATRPGPGAGPAMGNRMAPGPRGYGGPSYR</sequence>
<proteinExistence type="predicted"/>
<comment type="caution">
    <text evidence="7">The sequence shown here is derived from an EMBL/GenBank/DDBJ whole genome shotgun (WGS) entry which is preliminary data.</text>
</comment>
<dbReference type="Proteomes" id="UP000275385">
    <property type="component" value="Unassembled WGS sequence"/>
</dbReference>
<evidence type="ECO:0000259" key="6">
    <source>
        <dbReference type="PROSITE" id="PS50303"/>
    </source>
</evidence>
<dbReference type="GO" id="GO:0010608">
    <property type="term" value="P:post-transcriptional regulation of gene expression"/>
    <property type="evidence" value="ECO:0007669"/>
    <property type="project" value="TreeGrafter"/>
</dbReference>
<dbReference type="InterPro" id="IPR001313">
    <property type="entry name" value="Pumilio_RNA-bd_rpt"/>
</dbReference>
<evidence type="ECO:0000256" key="2">
    <source>
        <dbReference type="ARBA" id="ARBA00024893"/>
    </source>
</evidence>
<feature type="region of interest" description="Disordered" evidence="5">
    <location>
        <begin position="1"/>
        <end position="33"/>
    </location>
</feature>
<dbReference type="STRING" id="177199.A0A420YHJ3"/>
<feature type="repeat" description="Pumilio" evidence="3">
    <location>
        <begin position="693"/>
        <end position="731"/>
    </location>
</feature>
<evidence type="ECO:0000256" key="4">
    <source>
        <dbReference type="SAM" id="Coils"/>
    </source>
</evidence>
<dbReference type="InterPro" id="IPR011989">
    <property type="entry name" value="ARM-like"/>
</dbReference>
<evidence type="ECO:0000256" key="3">
    <source>
        <dbReference type="PROSITE-ProRule" id="PRU00317"/>
    </source>
</evidence>
<evidence type="ECO:0000256" key="1">
    <source>
        <dbReference type="ARBA" id="ARBA00022737"/>
    </source>
</evidence>
<feature type="region of interest" description="Disordered" evidence="5">
    <location>
        <begin position="294"/>
        <end position="326"/>
    </location>
</feature>
<dbReference type="OrthoDB" id="668540at2759"/>
<dbReference type="AlphaFoldDB" id="A0A420YHJ3"/>
<feature type="repeat" description="Pumilio" evidence="3">
    <location>
        <begin position="504"/>
        <end position="539"/>
    </location>
</feature>
<protein>
    <recommendedName>
        <fullName evidence="6">PUM-HD domain-containing protein</fullName>
    </recommendedName>
</protein>
<feature type="compositionally biased region" description="Basic and acidic residues" evidence="5">
    <location>
        <begin position="11"/>
        <end position="33"/>
    </location>
</feature>
<evidence type="ECO:0000313" key="7">
    <source>
        <dbReference type="EMBL" id="RKU47359.1"/>
    </source>
</evidence>
<reference evidence="7 8" key="1">
    <citation type="submission" date="2018-08" db="EMBL/GenBank/DDBJ databases">
        <title>Draft genome of the lignicolous fungus Coniochaeta pulveracea.</title>
        <authorList>
            <person name="Borstlap C.J."/>
            <person name="De Witt R.N."/>
            <person name="Botha A."/>
            <person name="Volschenk H."/>
        </authorList>
    </citation>
    <scope>NUCLEOTIDE SEQUENCE [LARGE SCALE GENOMIC DNA]</scope>
    <source>
        <strain evidence="7 8">CAB683</strain>
    </source>
</reference>
<name>A0A420YHJ3_9PEZI</name>
<keyword evidence="1" id="KW-0677">Repeat</keyword>
<dbReference type="InterPro" id="IPR033133">
    <property type="entry name" value="PUM-HD"/>
</dbReference>
<dbReference type="CDD" id="cd07920">
    <property type="entry name" value="Pumilio"/>
    <property type="match status" value="1"/>
</dbReference>
<feature type="repeat" description="Pumilio" evidence="3">
    <location>
        <begin position="468"/>
        <end position="503"/>
    </location>
</feature>
<comment type="function">
    <text evidence="2">RNA-binding nucleolar protein required for pre-rRNA processing. Involved in production of 18S rRNA and assembly of small ribosomal subunit.</text>
</comment>
<dbReference type="SMART" id="SM00025">
    <property type="entry name" value="Pumilio"/>
    <property type="match status" value="8"/>
</dbReference>
<feature type="coiled-coil region" evidence="4">
    <location>
        <begin position="146"/>
        <end position="173"/>
    </location>
</feature>
<dbReference type="PANTHER" id="PTHR12537">
    <property type="entry name" value="RNA BINDING PROTEIN PUMILIO-RELATED"/>
    <property type="match status" value="1"/>
</dbReference>
<dbReference type="InterPro" id="IPR016024">
    <property type="entry name" value="ARM-type_fold"/>
</dbReference>
<dbReference type="InterPro" id="IPR033712">
    <property type="entry name" value="Pumilio_RNA-bd"/>
</dbReference>
<dbReference type="SUPFAM" id="SSF48371">
    <property type="entry name" value="ARM repeat"/>
    <property type="match status" value="1"/>
</dbReference>